<proteinExistence type="inferred from homology"/>
<dbReference type="SUPFAM" id="SSF56784">
    <property type="entry name" value="HAD-like"/>
    <property type="match status" value="1"/>
</dbReference>
<dbReference type="PANTHER" id="PTHR31284:SF10">
    <property type="entry name" value="ACID PHOSPHATASE-LIKE PROTEIN"/>
    <property type="match status" value="1"/>
</dbReference>
<dbReference type="PIRSF" id="PIRSF002674">
    <property type="entry name" value="VSP"/>
    <property type="match status" value="1"/>
</dbReference>
<evidence type="ECO:0000256" key="2">
    <source>
        <dbReference type="ARBA" id="ARBA00023180"/>
    </source>
</evidence>
<gene>
    <name evidence="5" type="ORF">FRX31_009180</name>
</gene>
<dbReference type="Pfam" id="PF03767">
    <property type="entry name" value="Acid_phosphat_B"/>
    <property type="match status" value="1"/>
</dbReference>
<comment type="similarity">
    <text evidence="3">Belongs to the APS1/VSP family.</text>
</comment>
<dbReference type="InterPro" id="IPR036412">
    <property type="entry name" value="HAD-like_sf"/>
</dbReference>
<evidence type="ECO:0000313" key="5">
    <source>
        <dbReference type="EMBL" id="KAF5201235.1"/>
    </source>
</evidence>
<dbReference type="EMBL" id="JABWDY010009706">
    <property type="protein sequence ID" value="KAF5201235.1"/>
    <property type="molecule type" value="Genomic_DNA"/>
</dbReference>
<keyword evidence="2" id="KW-0325">Glycoprotein</keyword>
<dbReference type="PANTHER" id="PTHR31284">
    <property type="entry name" value="ACID PHOSPHATASE-LIKE PROTEIN"/>
    <property type="match status" value="1"/>
</dbReference>
<dbReference type="InterPro" id="IPR023214">
    <property type="entry name" value="HAD_sf"/>
</dbReference>
<dbReference type="NCBIfam" id="TIGR01675">
    <property type="entry name" value="plant-AP"/>
    <property type="match status" value="1"/>
</dbReference>
<dbReference type="GO" id="GO:0003993">
    <property type="term" value="F:acid phosphatase activity"/>
    <property type="evidence" value="ECO:0007669"/>
    <property type="project" value="InterPro"/>
</dbReference>
<dbReference type="Proteomes" id="UP000554482">
    <property type="component" value="Unassembled WGS sequence"/>
</dbReference>
<dbReference type="InterPro" id="IPR014403">
    <property type="entry name" value="APS1/VSP"/>
</dbReference>
<evidence type="ECO:0000256" key="4">
    <source>
        <dbReference type="SAM" id="SignalP"/>
    </source>
</evidence>
<dbReference type="AlphaFoldDB" id="A0A7J6WXG9"/>
<feature type="chain" id="PRO_5029651209" evidence="4">
    <location>
        <begin position="22"/>
        <end position="263"/>
    </location>
</feature>
<name>A0A7J6WXG9_THATH</name>
<evidence type="ECO:0000256" key="3">
    <source>
        <dbReference type="PIRNR" id="PIRNR002674"/>
    </source>
</evidence>
<protein>
    <submittedName>
        <fullName evidence="5">Acid phosphatase</fullName>
    </submittedName>
</protein>
<comment type="caution">
    <text evidence="5">The sequence shown here is derived from an EMBL/GenBank/DDBJ whole genome shotgun (WGS) entry which is preliminary data.</text>
</comment>
<dbReference type="InterPro" id="IPR010028">
    <property type="entry name" value="Acid_phosphatase_pln"/>
</dbReference>
<keyword evidence="6" id="KW-1185">Reference proteome</keyword>
<reference evidence="5 6" key="1">
    <citation type="submission" date="2020-06" db="EMBL/GenBank/DDBJ databases">
        <title>Transcriptomic and genomic resources for Thalictrum thalictroides and T. hernandezii: Facilitating candidate gene discovery in an emerging model plant lineage.</title>
        <authorList>
            <person name="Arias T."/>
            <person name="Riano-Pachon D.M."/>
            <person name="Di Stilio V.S."/>
        </authorList>
    </citation>
    <scope>NUCLEOTIDE SEQUENCE [LARGE SCALE GENOMIC DNA]</scope>
    <source>
        <strain evidence="6">cv. WT478/WT964</strain>
        <tissue evidence="5">Leaves</tissue>
    </source>
</reference>
<evidence type="ECO:0000313" key="6">
    <source>
        <dbReference type="Proteomes" id="UP000554482"/>
    </source>
</evidence>
<dbReference type="Gene3D" id="3.40.50.1000">
    <property type="entry name" value="HAD superfamily/HAD-like"/>
    <property type="match status" value="1"/>
</dbReference>
<dbReference type="OrthoDB" id="59415at2759"/>
<keyword evidence="1 4" id="KW-0732">Signal</keyword>
<dbReference type="CDD" id="cd07535">
    <property type="entry name" value="HAD_VSP"/>
    <property type="match status" value="1"/>
</dbReference>
<feature type="signal peptide" evidence="4">
    <location>
        <begin position="1"/>
        <end position="21"/>
    </location>
</feature>
<accession>A0A7J6WXG9</accession>
<organism evidence="5 6">
    <name type="scientific">Thalictrum thalictroides</name>
    <name type="common">Rue-anemone</name>
    <name type="synonym">Anemone thalictroides</name>
    <dbReference type="NCBI Taxonomy" id="46969"/>
    <lineage>
        <taxon>Eukaryota</taxon>
        <taxon>Viridiplantae</taxon>
        <taxon>Streptophyta</taxon>
        <taxon>Embryophyta</taxon>
        <taxon>Tracheophyta</taxon>
        <taxon>Spermatophyta</taxon>
        <taxon>Magnoliopsida</taxon>
        <taxon>Ranunculales</taxon>
        <taxon>Ranunculaceae</taxon>
        <taxon>Thalictroideae</taxon>
        <taxon>Thalictrum</taxon>
    </lineage>
</organism>
<dbReference type="InterPro" id="IPR005519">
    <property type="entry name" value="Acid_phosphat_B-like"/>
</dbReference>
<evidence type="ECO:0000256" key="1">
    <source>
        <dbReference type="ARBA" id="ARBA00022729"/>
    </source>
</evidence>
<sequence length="263" mass="29952">MDSGQILLLILISGLIPGVIPQSIIKFSPENKIPTHLNLNRKILRDDLLFCKSWKFTVEANDANPWKQVPEKCTDFVKDYLTGDQFVSDSSLVADNSLAFAKTVEIAGDRKDIWIFDIDETLLSNLPYYAVHGFGTELFDETTFNEWVDLVECPALPASLRLYNELRRLGFTIILLTGRDEHQRNGTVKNLISVGYQEWERLILRGPSDHGKTAVIYKSEKRMELETEGYRIHGSSGDQWSDLYGSPIATRSFKLPNPMYYIA</sequence>